<feature type="transmembrane region" description="Helical" evidence="7">
    <location>
        <begin position="128"/>
        <end position="148"/>
    </location>
</feature>
<dbReference type="InterPro" id="IPR035906">
    <property type="entry name" value="MetI-like_sf"/>
</dbReference>
<evidence type="ECO:0000259" key="9">
    <source>
        <dbReference type="PROSITE" id="PS50928"/>
    </source>
</evidence>
<keyword evidence="5 7" id="KW-1133">Transmembrane helix</keyword>
<reference evidence="10" key="1">
    <citation type="submission" date="2019-10" db="EMBL/GenBank/DDBJ databases">
        <title>Nonomuraea sp. nov., isolated from Phyllanthus amarus.</title>
        <authorList>
            <person name="Klykleung N."/>
            <person name="Tanasupawat S."/>
        </authorList>
    </citation>
    <scope>NUCLEOTIDE SEQUENCE [LARGE SCALE GENOMIC DNA]</scope>
    <source>
        <strain evidence="10">3MP-10</strain>
    </source>
</reference>
<dbReference type="GO" id="GO:0005886">
    <property type="term" value="C:plasma membrane"/>
    <property type="evidence" value="ECO:0007669"/>
    <property type="project" value="UniProtKB-SubCell"/>
</dbReference>
<dbReference type="Pfam" id="PF00528">
    <property type="entry name" value="BPD_transp_1"/>
    <property type="match status" value="1"/>
</dbReference>
<sequence length="321" mass="34719">MAVALSRTPRRPGTSRRSGAPRGGGRGRSAALAGYLFVLPTVALFSVFVAYPFLRSMYLSLTRWSGFGTPEFVGLENFDNLVSDPVFWDALTTTLVFTLACTVLQTAVPLLLAVLLNRGWRLGVVFRTVIFVPAVVSFVVTGSLWQMVYDPNFGQLNQFLEGIGLGSLAQPWLADTSTVLPALVVVSLWQAAGLYMLIYLAGLQGIDPVLYEAARIDGATAYQRFRHVTVPMLRRVTAVVVLLNVVNGFKTFDVIYVMTGGGPNRASEVLGTYLYGLAFGSSAGAVPSFGYATAISMVVFVLCLLATLVQVRVNRKARDVN</sequence>
<feature type="transmembrane region" description="Helical" evidence="7">
    <location>
        <begin position="289"/>
        <end position="309"/>
    </location>
</feature>
<feature type="transmembrane region" description="Helical" evidence="7">
    <location>
        <begin position="95"/>
        <end position="116"/>
    </location>
</feature>
<feature type="domain" description="ABC transmembrane type-1" evidence="9">
    <location>
        <begin position="91"/>
        <end position="310"/>
    </location>
</feature>
<feature type="transmembrane region" description="Helical" evidence="7">
    <location>
        <begin position="179"/>
        <end position="201"/>
    </location>
</feature>
<evidence type="ECO:0000256" key="5">
    <source>
        <dbReference type="ARBA" id="ARBA00022989"/>
    </source>
</evidence>
<evidence type="ECO:0000256" key="6">
    <source>
        <dbReference type="ARBA" id="ARBA00023136"/>
    </source>
</evidence>
<keyword evidence="4 7" id="KW-0812">Transmembrane</keyword>
<evidence type="ECO:0000313" key="11">
    <source>
        <dbReference type="Proteomes" id="UP000314251"/>
    </source>
</evidence>
<evidence type="ECO:0000256" key="3">
    <source>
        <dbReference type="ARBA" id="ARBA00022475"/>
    </source>
</evidence>
<dbReference type="OrthoDB" id="9804439at2"/>
<dbReference type="PROSITE" id="PS50928">
    <property type="entry name" value="ABC_TM1"/>
    <property type="match status" value="1"/>
</dbReference>
<name>A0A5N6A6K4_9ACTN</name>
<keyword evidence="2 7" id="KW-0813">Transport</keyword>
<gene>
    <name evidence="10" type="ORF">FH607_016850</name>
</gene>
<feature type="region of interest" description="Disordered" evidence="8">
    <location>
        <begin position="1"/>
        <end position="26"/>
    </location>
</feature>
<feature type="transmembrane region" description="Helical" evidence="7">
    <location>
        <begin position="232"/>
        <end position="249"/>
    </location>
</feature>
<proteinExistence type="inferred from homology"/>
<dbReference type="PANTHER" id="PTHR43227">
    <property type="entry name" value="BLL4140 PROTEIN"/>
    <property type="match status" value="1"/>
</dbReference>
<comment type="caution">
    <text evidence="10">The sequence shown here is derived from an EMBL/GenBank/DDBJ whole genome shotgun (WGS) entry which is preliminary data.</text>
</comment>
<evidence type="ECO:0000256" key="8">
    <source>
        <dbReference type="SAM" id="MobiDB-lite"/>
    </source>
</evidence>
<dbReference type="SUPFAM" id="SSF161098">
    <property type="entry name" value="MetI-like"/>
    <property type="match status" value="1"/>
</dbReference>
<dbReference type="PANTHER" id="PTHR43227:SF11">
    <property type="entry name" value="BLL4140 PROTEIN"/>
    <property type="match status" value="1"/>
</dbReference>
<evidence type="ECO:0000256" key="1">
    <source>
        <dbReference type="ARBA" id="ARBA00004651"/>
    </source>
</evidence>
<dbReference type="AlphaFoldDB" id="A0A5N6A6K4"/>
<accession>A0A5N6A6K4</accession>
<dbReference type="EMBL" id="VDLY02000010">
    <property type="protein sequence ID" value="KAB8164301.1"/>
    <property type="molecule type" value="Genomic_DNA"/>
</dbReference>
<keyword evidence="3" id="KW-1003">Cell membrane</keyword>
<dbReference type="Proteomes" id="UP000314251">
    <property type="component" value="Unassembled WGS sequence"/>
</dbReference>
<evidence type="ECO:0000256" key="7">
    <source>
        <dbReference type="RuleBase" id="RU363032"/>
    </source>
</evidence>
<evidence type="ECO:0000256" key="4">
    <source>
        <dbReference type="ARBA" id="ARBA00022692"/>
    </source>
</evidence>
<keyword evidence="6 7" id="KW-0472">Membrane</keyword>
<feature type="transmembrane region" description="Helical" evidence="7">
    <location>
        <begin position="32"/>
        <end position="54"/>
    </location>
</feature>
<dbReference type="InterPro" id="IPR000515">
    <property type="entry name" value="MetI-like"/>
</dbReference>
<keyword evidence="11" id="KW-1185">Reference proteome</keyword>
<organism evidence="10 11">
    <name type="scientific">Streptomyces mimosae</name>
    <dbReference type="NCBI Taxonomy" id="2586635"/>
    <lineage>
        <taxon>Bacteria</taxon>
        <taxon>Bacillati</taxon>
        <taxon>Actinomycetota</taxon>
        <taxon>Actinomycetes</taxon>
        <taxon>Kitasatosporales</taxon>
        <taxon>Streptomycetaceae</taxon>
        <taxon>Streptomyces</taxon>
    </lineage>
</organism>
<dbReference type="CDD" id="cd06261">
    <property type="entry name" value="TM_PBP2"/>
    <property type="match status" value="1"/>
</dbReference>
<evidence type="ECO:0000313" key="10">
    <source>
        <dbReference type="EMBL" id="KAB8164301.1"/>
    </source>
</evidence>
<comment type="similarity">
    <text evidence="7">Belongs to the binding-protein-dependent transport system permease family.</text>
</comment>
<dbReference type="InterPro" id="IPR050809">
    <property type="entry name" value="UgpAE/MalFG_permease"/>
</dbReference>
<protein>
    <submittedName>
        <fullName evidence="10">ABC transporter permease subunit</fullName>
    </submittedName>
</protein>
<dbReference type="Gene3D" id="1.10.3720.10">
    <property type="entry name" value="MetI-like"/>
    <property type="match status" value="1"/>
</dbReference>
<dbReference type="GO" id="GO:0055085">
    <property type="term" value="P:transmembrane transport"/>
    <property type="evidence" value="ECO:0007669"/>
    <property type="project" value="InterPro"/>
</dbReference>
<evidence type="ECO:0000256" key="2">
    <source>
        <dbReference type="ARBA" id="ARBA00022448"/>
    </source>
</evidence>
<comment type="subcellular location">
    <subcellularLocation>
        <location evidence="1 7">Cell membrane</location>
        <topology evidence="1 7">Multi-pass membrane protein</topology>
    </subcellularLocation>
</comment>